<reference evidence="2" key="2">
    <citation type="journal article" date="2021" name="PeerJ">
        <title>Extensive microbial diversity within the chicken gut microbiome revealed by metagenomics and culture.</title>
        <authorList>
            <person name="Gilroy R."/>
            <person name="Ravi A."/>
            <person name="Getino M."/>
            <person name="Pursley I."/>
            <person name="Horton D.L."/>
            <person name="Alikhan N.F."/>
            <person name="Baker D."/>
            <person name="Gharbi K."/>
            <person name="Hall N."/>
            <person name="Watson M."/>
            <person name="Adriaenssens E.M."/>
            <person name="Foster-Nyarko E."/>
            <person name="Jarju S."/>
            <person name="Secka A."/>
            <person name="Antonio M."/>
            <person name="Oren A."/>
            <person name="Chaudhuri R.R."/>
            <person name="La Ragione R."/>
            <person name="Hildebrand F."/>
            <person name="Pallen M.J."/>
        </authorList>
    </citation>
    <scope>NUCLEOTIDE SEQUENCE</scope>
    <source>
        <strain evidence="2">CHK147-3167</strain>
    </source>
</reference>
<protein>
    <submittedName>
        <fullName evidence="2">SUF system NifU family Fe-S cluster assembly protein</fullName>
    </submittedName>
</protein>
<reference evidence="2" key="1">
    <citation type="submission" date="2020-10" db="EMBL/GenBank/DDBJ databases">
        <authorList>
            <person name="Gilroy R."/>
        </authorList>
    </citation>
    <scope>NUCLEOTIDE SEQUENCE</scope>
    <source>
        <strain evidence="2">CHK147-3167</strain>
    </source>
</reference>
<evidence type="ECO:0000259" key="1">
    <source>
        <dbReference type="Pfam" id="PF01592"/>
    </source>
</evidence>
<dbReference type="AlphaFoldDB" id="A0A9D1CYA3"/>
<dbReference type="Proteomes" id="UP000886786">
    <property type="component" value="Unassembled WGS sequence"/>
</dbReference>
<comment type="caution">
    <text evidence="2">The sequence shown here is derived from an EMBL/GenBank/DDBJ whole genome shotgun (WGS) entry which is preliminary data.</text>
</comment>
<dbReference type="GO" id="GO:0051536">
    <property type="term" value="F:iron-sulfur cluster binding"/>
    <property type="evidence" value="ECO:0007669"/>
    <property type="project" value="InterPro"/>
</dbReference>
<organism evidence="2 3">
    <name type="scientific">Candidatus Coprosoma intestinipullorum</name>
    <dbReference type="NCBI Taxonomy" id="2840752"/>
    <lineage>
        <taxon>Bacteria</taxon>
        <taxon>Bacillati</taxon>
        <taxon>Bacillota</taxon>
        <taxon>Bacillota incertae sedis</taxon>
        <taxon>Candidatus Coprosoma</taxon>
    </lineage>
</organism>
<dbReference type="CDD" id="cd06664">
    <property type="entry name" value="IscU_like"/>
    <property type="match status" value="1"/>
</dbReference>
<proteinExistence type="predicted"/>
<dbReference type="GO" id="GO:0016226">
    <property type="term" value="P:iron-sulfur cluster assembly"/>
    <property type="evidence" value="ECO:0007669"/>
    <property type="project" value="InterPro"/>
</dbReference>
<dbReference type="GO" id="GO:0005506">
    <property type="term" value="F:iron ion binding"/>
    <property type="evidence" value="ECO:0007669"/>
    <property type="project" value="InterPro"/>
</dbReference>
<gene>
    <name evidence="2" type="ORF">IAB27_02120</name>
</gene>
<dbReference type="PANTHER" id="PTHR10093">
    <property type="entry name" value="IRON-SULFUR CLUSTER ASSEMBLY ENZYME NIFU HOMOLOG"/>
    <property type="match status" value="1"/>
</dbReference>
<evidence type="ECO:0000313" key="3">
    <source>
        <dbReference type="Proteomes" id="UP000886786"/>
    </source>
</evidence>
<dbReference type="SUPFAM" id="SSF82649">
    <property type="entry name" value="SufE/NifU"/>
    <property type="match status" value="1"/>
</dbReference>
<dbReference type="InterPro" id="IPR002871">
    <property type="entry name" value="NIF_FeS_clus_asmbl_NifU_N"/>
</dbReference>
<feature type="domain" description="NIF system FeS cluster assembly NifU N-terminal" evidence="1">
    <location>
        <begin position="11"/>
        <end position="122"/>
    </location>
</feature>
<sequence length="146" mass="16824">MNKMDSEIKRNIILDHYQNPRNKGLTGNKDYKTINMNNESCIDEVNLEIKVENGIIKDIKFDGEACAICTSSSSIMTDTLIGKTTEEAKKVLQNFLNMLDEKPYDKEILEEAIVYDDIHKQPNRKKCALLSWWGIEKLLNELEAQK</sequence>
<dbReference type="Gene3D" id="3.90.1010.10">
    <property type="match status" value="1"/>
</dbReference>
<name>A0A9D1CYA3_9FIRM</name>
<dbReference type="EMBL" id="DVFV01000041">
    <property type="protein sequence ID" value="HIQ90409.1"/>
    <property type="molecule type" value="Genomic_DNA"/>
</dbReference>
<dbReference type="NCBIfam" id="TIGR01994">
    <property type="entry name" value="SUF_scaf_2"/>
    <property type="match status" value="1"/>
</dbReference>
<accession>A0A9D1CYA3</accession>
<evidence type="ECO:0000313" key="2">
    <source>
        <dbReference type="EMBL" id="HIQ90409.1"/>
    </source>
</evidence>
<dbReference type="Pfam" id="PF01592">
    <property type="entry name" value="NifU_N"/>
    <property type="match status" value="1"/>
</dbReference>